<name>A0AAE0VS54_9BIVA</name>
<protein>
    <submittedName>
        <fullName evidence="1">Uncharacterized protein</fullName>
    </submittedName>
</protein>
<dbReference type="AlphaFoldDB" id="A0AAE0VS54"/>
<reference evidence="1" key="3">
    <citation type="submission" date="2023-05" db="EMBL/GenBank/DDBJ databases">
        <authorList>
            <person name="Smith C.H."/>
        </authorList>
    </citation>
    <scope>NUCLEOTIDE SEQUENCE</scope>
    <source>
        <strain evidence="1">CHS0354</strain>
        <tissue evidence="1">Mantle</tissue>
    </source>
</reference>
<proteinExistence type="predicted"/>
<evidence type="ECO:0000313" key="1">
    <source>
        <dbReference type="EMBL" id="KAK3587040.1"/>
    </source>
</evidence>
<dbReference type="Proteomes" id="UP001195483">
    <property type="component" value="Unassembled WGS sequence"/>
</dbReference>
<keyword evidence="2" id="KW-1185">Reference proteome</keyword>
<organism evidence="1 2">
    <name type="scientific">Potamilus streckersoni</name>
    <dbReference type="NCBI Taxonomy" id="2493646"/>
    <lineage>
        <taxon>Eukaryota</taxon>
        <taxon>Metazoa</taxon>
        <taxon>Spiralia</taxon>
        <taxon>Lophotrochozoa</taxon>
        <taxon>Mollusca</taxon>
        <taxon>Bivalvia</taxon>
        <taxon>Autobranchia</taxon>
        <taxon>Heteroconchia</taxon>
        <taxon>Palaeoheterodonta</taxon>
        <taxon>Unionida</taxon>
        <taxon>Unionoidea</taxon>
        <taxon>Unionidae</taxon>
        <taxon>Ambleminae</taxon>
        <taxon>Lampsilini</taxon>
        <taxon>Potamilus</taxon>
    </lineage>
</organism>
<accession>A0AAE0VS54</accession>
<evidence type="ECO:0000313" key="2">
    <source>
        <dbReference type="Proteomes" id="UP001195483"/>
    </source>
</evidence>
<dbReference type="EMBL" id="JAEAOA010000545">
    <property type="protein sequence ID" value="KAK3587040.1"/>
    <property type="molecule type" value="Genomic_DNA"/>
</dbReference>
<comment type="caution">
    <text evidence="1">The sequence shown here is derived from an EMBL/GenBank/DDBJ whole genome shotgun (WGS) entry which is preliminary data.</text>
</comment>
<reference evidence="1" key="1">
    <citation type="journal article" date="2021" name="Genome Biol. Evol.">
        <title>A High-Quality Reference Genome for a Parasitic Bivalve with Doubly Uniparental Inheritance (Bivalvia: Unionida).</title>
        <authorList>
            <person name="Smith C.H."/>
        </authorList>
    </citation>
    <scope>NUCLEOTIDE SEQUENCE</scope>
    <source>
        <strain evidence="1">CHS0354</strain>
    </source>
</reference>
<sequence>MILKCKMDASYVTEQMCLKLILGKKKKNRLLNIHNEICINACRNQNFRRFTHTNMPYHNIFTQTTSTLPYKHVIVTLFIFTSSKQYDVERGQFKFKNISQNNIYSTIQQSAFAVIQLNGGSTSDLKRGAYFFA</sequence>
<reference evidence="1" key="2">
    <citation type="journal article" date="2021" name="Genome Biol. Evol.">
        <title>Developing a high-quality reference genome for a parasitic bivalve with doubly uniparental inheritance (Bivalvia: Unionida).</title>
        <authorList>
            <person name="Smith C.H."/>
        </authorList>
    </citation>
    <scope>NUCLEOTIDE SEQUENCE</scope>
    <source>
        <strain evidence="1">CHS0354</strain>
        <tissue evidence="1">Mantle</tissue>
    </source>
</reference>
<gene>
    <name evidence="1" type="ORF">CHS0354_008063</name>
</gene>